<dbReference type="PIRSF" id="PIRSF032131">
    <property type="entry name" value="UCP032131"/>
    <property type="match status" value="1"/>
</dbReference>
<dbReference type="Pfam" id="PF06676">
    <property type="entry name" value="DUF1178"/>
    <property type="match status" value="1"/>
</dbReference>
<dbReference type="InterPro" id="IPR009562">
    <property type="entry name" value="DUF1178"/>
</dbReference>
<evidence type="ECO:0008006" key="4">
    <source>
        <dbReference type="Google" id="ProtNLM"/>
    </source>
</evidence>
<dbReference type="AlphaFoldDB" id="A0A3N4V295"/>
<evidence type="ECO:0000313" key="2">
    <source>
        <dbReference type="EMBL" id="RPE67034.1"/>
    </source>
</evidence>
<proteinExistence type="predicted"/>
<reference evidence="2 3" key="1">
    <citation type="submission" date="2018-11" db="EMBL/GenBank/DDBJ databases">
        <title>Genomic Encyclopedia of Type Strains, Phase IV (KMG-IV): sequencing the most valuable type-strain genomes for metagenomic binning, comparative biology and taxonomic classification.</title>
        <authorList>
            <person name="Goeker M."/>
        </authorList>
    </citation>
    <scope>NUCLEOTIDE SEQUENCE [LARGE SCALE GENOMIC DNA]</scope>
    <source>
        <strain evidence="2 3">DSM 104731</strain>
    </source>
</reference>
<protein>
    <recommendedName>
        <fullName evidence="4">DUF1178 family protein</fullName>
    </recommendedName>
</protein>
<organism evidence="2 3">
    <name type="scientific">Pacificibacter maritimus</name>
    <dbReference type="NCBI Taxonomy" id="762213"/>
    <lineage>
        <taxon>Bacteria</taxon>
        <taxon>Pseudomonadati</taxon>
        <taxon>Pseudomonadota</taxon>
        <taxon>Alphaproteobacteria</taxon>
        <taxon>Rhodobacterales</taxon>
        <taxon>Roseobacteraceae</taxon>
        <taxon>Pacificibacter</taxon>
    </lineage>
</organism>
<name>A0A3N4V295_9RHOB</name>
<feature type="compositionally biased region" description="Basic and acidic residues" evidence="1">
    <location>
        <begin position="59"/>
        <end position="73"/>
    </location>
</feature>
<evidence type="ECO:0000313" key="3">
    <source>
        <dbReference type="Proteomes" id="UP000269689"/>
    </source>
</evidence>
<dbReference type="RefSeq" id="WP_123792508.1">
    <property type="nucleotide sequence ID" value="NZ_RKQK01000002.1"/>
</dbReference>
<feature type="compositionally biased region" description="Low complexity" evidence="1">
    <location>
        <begin position="74"/>
        <end position="89"/>
    </location>
</feature>
<dbReference type="OrthoDB" id="9799894at2"/>
<evidence type="ECO:0000256" key="1">
    <source>
        <dbReference type="SAM" id="MobiDB-lite"/>
    </source>
</evidence>
<dbReference type="Proteomes" id="UP000269689">
    <property type="component" value="Unassembled WGS sequence"/>
</dbReference>
<keyword evidence="3" id="KW-1185">Reference proteome</keyword>
<gene>
    <name evidence="2" type="ORF">EDD53_1438</name>
</gene>
<dbReference type="EMBL" id="RKQK01000002">
    <property type="protein sequence ID" value="RPE67034.1"/>
    <property type="molecule type" value="Genomic_DNA"/>
</dbReference>
<comment type="caution">
    <text evidence="2">The sequence shown here is derived from an EMBL/GenBank/DDBJ whole genome shotgun (WGS) entry which is preliminary data.</text>
</comment>
<sequence>MIRYMLQCGDGHSFESWFKSASAFEALQAAGQLSCPQCGDSAIVKSLMAPRLHKHSKQDHHASDAADDQRHSTESASPQSSPATSADPSHQTDQRLAAQAGKDRMEGDLAKIRDHVEKNAEYVGGDFTKQARAMHDGDAPARSIYGEAKLEDAKALIDDGVPVLPLPFLPKRKLN</sequence>
<feature type="region of interest" description="Disordered" evidence="1">
    <location>
        <begin position="52"/>
        <end position="105"/>
    </location>
</feature>
<accession>A0A3N4V295</accession>